<evidence type="ECO:0000259" key="2">
    <source>
        <dbReference type="SMART" id="SM00418"/>
    </source>
</evidence>
<name>A0A810L2S7_9ACTN</name>
<dbReference type="InterPro" id="IPR036388">
    <property type="entry name" value="WH-like_DNA-bd_sf"/>
</dbReference>
<protein>
    <recommendedName>
        <fullName evidence="2">HTH arsR-type domain-containing protein</fullName>
    </recommendedName>
</protein>
<dbReference type="OrthoDB" id="7945987at2"/>
<feature type="domain" description="HTH arsR-type" evidence="2">
    <location>
        <begin position="13"/>
        <end position="106"/>
    </location>
</feature>
<dbReference type="InterPro" id="IPR001845">
    <property type="entry name" value="HTH_ArsR_DNA-bd_dom"/>
</dbReference>
<dbReference type="RefSeq" id="WP_084131246.1">
    <property type="nucleotide sequence ID" value="NZ_AP023354.1"/>
</dbReference>
<keyword evidence="4" id="KW-1185">Reference proteome</keyword>
<dbReference type="KEGG" id="aser:Asera_25760"/>
<dbReference type="Pfam" id="PF12840">
    <property type="entry name" value="HTH_20"/>
    <property type="match status" value="1"/>
</dbReference>
<dbReference type="SUPFAM" id="SSF46785">
    <property type="entry name" value="Winged helix' DNA-binding domain"/>
    <property type="match status" value="1"/>
</dbReference>
<organism evidence="3 4">
    <name type="scientific">Actinocatenispora sera</name>
    <dbReference type="NCBI Taxonomy" id="390989"/>
    <lineage>
        <taxon>Bacteria</taxon>
        <taxon>Bacillati</taxon>
        <taxon>Actinomycetota</taxon>
        <taxon>Actinomycetes</taxon>
        <taxon>Micromonosporales</taxon>
        <taxon>Micromonosporaceae</taxon>
        <taxon>Actinocatenispora</taxon>
    </lineage>
</organism>
<dbReference type="InterPro" id="IPR036390">
    <property type="entry name" value="WH_DNA-bd_sf"/>
</dbReference>
<feature type="compositionally biased region" description="Low complexity" evidence="1">
    <location>
        <begin position="242"/>
        <end position="253"/>
    </location>
</feature>
<dbReference type="Proteomes" id="UP000680750">
    <property type="component" value="Chromosome"/>
</dbReference>
<reference evidence="3" key="1">
    <citation type="submission" date="2020-08" db="EMBL/GenBank/DDBJ databases">
        <title>Whole genome shotgun sequence of Actinocatenispora sera NBRC 101916.</title>
        <authorList>
            <person name="Komaki H."/>
            <person name="Tamura T."/>
        </authorList>
    </citation>
    <scope>NUCLEOTIDE SEQUENCE</scope>
    <source>
        <strain evidence="3">NBRC 101916</strain>
    </source>
</reference>
<evidence type="ECO:0000313" key="3">
    <source>
        <dbReference type="EMBL" id="BCJ28468.1"/>
    </source>
</evidence>
<dbReference type="EMBL" id="AP023354">
    <property type="protein sequence ID" value="BCJ28468.1"/>
    <property type="molecule type" value="Genomic_DNA"/>
</dbReference>
<dbReference type="InterPro" id="IPR011991">
    <property type="entry name" value="ArsR-like_HTH"/>
</dbReference>
<dbReference type="CDD" id="cd00090">
    <property type="entry name" value="HTH_ARSR"/>
    <property type="match status" value="1"/>
</dbReference>
<evidence type="ECO:0000313" key="4">
    <source>
        <dbReference type="Proteomes" id="UP000680750"/>
    </source>
</evidence>
<proteinExistence type="predicted"/>
<dbReference type="GO" id="GO:0003700">
    <property type="term" value="F:DNA-binding transcription factor activity"/>
    <property type="evidence" value="ECO:0007669"/>
    <property type="project" value="InterPro"/>
</dbReference>
<accession>A0A810L2S7</accession>
<feature type="compositionally biased region" description="Low complexity" evidence="1">
    <location>
        <begin position="214"/>
        <end position="232"/>
    </location>
</feature>
<dbReference type="AlphaFoldDB" id="A0A810L2S7"/>
<dbReference type="Gene3D" id="1.10.10.10">
    <property type="entry name" value="Winged helix-like DNA-binding domain superfamily/Winged helix DNA-binding domain"/>
    <property type="match status" value="1"/>
</dbReference>
<sequence>MANRLGDVELDARGMRALAHPVRLAILRTLRERGPSTATRLAPSVGASPSVTSWHLRHLAEHGLVEDAPHGGGGRSRWWRAVGRGFRFQADPADPEAASRLFDALEAAEGDLVGQWREQVRHRLDADWMSAATRRNTGLLATAEELRALDDAIEQLLLPLARRDPAEAPPDARKTRLLLYLLPSAAAADAGADAGASAPADAATAEDNADAADADATAADATAADNDATAADADADADADAGADPAADAGGAR</sequence>
<feature type="region of interest" description="Disordered" evidence="1">
    <location>
        <begin position="198"/>
        <end position="253"/>
    </location>
</feature>
<evidence type="ECO:0000256" key="1">
    <source>
        <dbReference type="SAM" id="MobiDB-lite"/>
    </source>
</evidence>
<dbReference type="SMART" id="SM00418">
    <property type="entry name" value="HTH_ARSR"/>
    <property type="match status" value="1"/>
</dbReference>
<gene>
    <name evidence="3" type="ORF">Asera_25760</name>
</gene>